<feature type="domain" description="Fe-containing alcohol dehydrogenase-like C-terminal" evidence="5">
    <location>
        <begin position="189"/>
        <end position="386"/>
    </location>
</feature>
<evidence type="ECO:0000313" key="6">
    <source>
        <dbReference type="EMBL" id="GAA3616458.1"/>
    </source>
</evidence>
<keyword evidence="3" id="KW-0520">NAD</keyword>
<proteinExistence type="inferred from homology"/>
<dbReference type="RefSeq" id="WP_344803620.1">
    <property type="nucleotide sequence ID" value="NZ_BAABAB010000013.1"/>
</dbReference>
<dbReference type="CDD" id="cd08183">
    <property type="entry name" value="Fe-ADH-like"/>
    <property type="match status" value="1"/>
</dbReference>
<evidence type="ECO:0000259" key="4">
    <source>
        <dbReference type="Pfam" id="PF00465"/>
    </source>
</evidence>
<dbReference type="Gene3D" id="3.40.50.1970">
    <property type="match status" value="1"/>
</dbReference>
<accession>A0ABP6ZTP0</accession>
<keyword evidence="7" id="KW-1185">Reference proteome</keyword>
<dbReference type="InterPro" id="IPR039697">
    <property type="entry name" value="Alcohol_dehydrogenase_Fe"/>
</dbReference>
<comment type="similarity">
    <text evidence="1">Belongs to the iron-containing alcohol dehydrogenase family.</text>
</comment>
<evidence type="ECO:0000256" key="3">
    <source>
        <dbReference type="ARBA" id="ARBA00023027"/>
    </source>
</evidence>
<gene>
    <name evidence="6" type="ORF">GCM10022236_18200</name>
</gene>
<dbReference type="Proteomes" id="UP001501490">
    <property type="component" value="Unassembled WGS sequence"/>
</dbReference>
<evidence type="ECO:0000256" key="2">
    <source>
        <dbReference type="ARBA" id="ARBA00023002"/>
    </source>
</evidence>
<dbReference type="PANTHER" id="PTHR11496:SF102">
    <property type="entry name" value="ALCOHOL DEHYDROGENASE 4"/>
    <property type="match status" value="1"/>
</dbReference>
<dbReference type="SUPFAM" id="SSF56796">
    <property type="entry name" value="Dehydroquinate synthase-like"/>
    <property type="match status" value="1"/>
</dbReference>
<organism evidence="6 7">
    <name type="scientific">Microlunatus ginsengisoli</name>
    <dbReference type="NCBI Taxonomy" id="363863"/>
    <lineage>
        <taxon>Bacteria</taxon>
        <taxon>Bacillati</taxon>
        <taxon>Actinomycetota</taxon>
        <taxon>Actinomycetes</taxon>
        <taxon>Propionibacteriales</taxon>
        <taxon>Propionibacteriaceae</taxon>
        <taxon>Microlunatus</taxon>
    </lineage>
</organism>
<dbReference type="InterPro" id="IPR001670">
    <property type="entry name" value="ADH_Fe/GldA"/>
</dbReference>
<sequence>MTGRRFDLAVPADIRFGAGRVAELPAALAALGTTRAYVVTGRSSERADALRAELAAAKIESAVFAVPGEPTIEICRAAVAGLRQAGCDGVVGFGGGSALDVAKAVAVLAPSGSDPLDHLEVIGAGRPIVRPGLPCVAVPTTAGTGSEVTRNAVLSGDGVKASLRSPLMLPRVAIVDPDLLAGVPRGTIAASGLDALAQVIEPLLSRRANPFTDALARDGIRRSARSLRTAYAEGMVEPRVREDLALASLFGGLCLANSSLGIVHGLAAALGARLSAPHGAVCAATLAAAVDVNGRALRARQPESPALDRLDELGTLLTGDPAARAAQAVDWLAALTRTLEVPGLRTYGLVDESVDAVVAAAQRASSTKGNPIDLTDREVSEIVHRAL</sequence>
<feature type="domain" description="Alcohol dehydrogenase iron-type/glycerol dehydrogenase GldA" evidence="4">
    <location>
        <begin position="11"/>
        <end position="177"/>
    </location>
</feature>
<dbReference type="PROSITE" id="PS00913">
    <property type="entry name" value="ADH_IRON_1"/>
    <property type="match status" value="1"/>
</dbReference>
<dbReference type="Pfam" id="PF25137">
    <property type="entry name" value="ADH_Fe_C"/>
    <property type="match status" value="1"/>
</dbReference>
<name>A0ABP6ZTP0_9ACTN</name>
<evidence type="ECO:0000256" key="1">
    <source>
        <dbReference type="ARBA" id="ARBA00007358"/>
    </source>
</evidence>
<dbReference type="PANTHER" id="PTHR11496">
    <property type="entry name" value="ALCOHOL DEHYDROGENASE"/>
    <property type="match status" value="1"/>
</dbReference>
<protein>
    <submittedName>
        <fullName evidence="6">Iron-containing alcohol dehydrogenase</fullName>
    </submittedName>
</protein>
<reference evidence="7" key="1">
    <citation type="journal article" date="2019" name="Int. J. Syst. Evol. Microbiol.">
        <title>The Global Catalogue of Microorganisms (GCM) 10K type strain sequencing project: providing services to taxonomists for standard genome sequencing and annotation.</title>
        <authorList>
            <consortium name="The Broad Institute Genomics Platform"/>
            <consortium name="The Broad Institute Genome Sequencing Center for Infectious Disease"/>
            <person name="Wu L."/>
            <person name="Ma J."/>
        </authorList>
    </citation>
    <scope>NUCLEOTIDE SEQUENCE [LARGE SCALE GENOMIC DNA]</scope>
    <source>
        <strain evidence="7">JCM 16929</strain>
    </source>
</reference>
<dbReference type="Gene3D" id="1.20.1090.10">
    <property type="entry name" value="Dehydroquinate synthase-like - alpha domain"/>
    <property type="match status" value="1"/>
</dbReference>
<keyword evidence="2" id="KW-0560">Oxidoreductase</keyword>
<dbReference type="InterPro" id="IPR018211">
    <property type="entry name" value="ADH_Fe_CS"/>
</dbReference>
<dbReference type="Pfam" id="PF00465">
    <property type="entry name" value="Fe-ADH"/>
    <property type="match status" value="1"/>
</dbReference>
<evidence type="ECO:0000259" key="5">
    <source>
        <dbReference type="Pfam" id="PF25137"/>
    </source>
</evidence>
<dbReference type="InterPro" id="IPR056798">
    <property type="entry name" value="ADH_Fe_C"/>
</dbReference>
<comment type="caution">
    <text evidence="6">The sequence shown here is derived from an EMBL/GenBank/DDBJ whole genome shotgun (WGS) entry which is preliminary data.</text>
</comment>
<evidence type="ECO:0000313" key="7">
    <source>
        <dbReference type="Proteomes" id="UP001501490"/>
    </source>
</evidence>
<dbReference type="EMBL" id="BAABAB010000013">
    <property type="protein sequence ID" value="GAA3616458.1"/>
    <property type="molecule type" value="Genomic_DNA"/>
</dbReference>